<dbReference type="InterPro" id="IPR017850">
    <property type="entry name" value="Alkaline_phosphatase_core_sf"/>
</dbReference>
<dbReference type="PANTHER" id="PTHR31956:SF1">
    <property type="entry name" value="NON-SPECIFIC PHOSPHOLIPASE C1"/>
    <property type="match status" value="1"/>
</dbReference>
<comment type="similarity">
    <text evidence="2">Belongs to the bacterial phospholipase C family.</text>
</comment>
<reference evidence="10" key="1">
    <citation type="journal article" date="2019" name="Int. J. Syst. Evol. Microbiol.">
        <title>The Global Catalogue of Microorganisms (GCM) 10K type strain sequencing project: providing services to taxonomists for standard genome sequencing and annotation.</title>
        <authorList>
            <consortium name="The Broad Institute Genomics Platform"/>
            <consortium name="The Broad Institute Genome Sequencing Center for Infectious Disease"/>
            <person name="Wu L."/>
            <person name="Ma J."/>
        </authorList>
    </citation>
    <scope>NUCLEOTIDE SEQUENCE [LARGE SCALE GENOMIC DNA]</scope>
    <source>
        <strain evidence="10">JCM 18304</strain>
    </source>
</reference>
<gene>
    <name evidence="9" type="ORF">GCM10023322_12450</name>
</gene>
<evidence type="ECO:0000256" key="6">
    <source>
        <dbReference type="ARBA" id="ARBA00023026"/>
    </source>
</evidence>
<evidence type="ECO:0000256" key="8">
    <source>
        <dbReference type="SAM" id="MobiDB-lite"/>
    </source>
</evidence>
<keyword evidence="6" id="KW-0843">Virulence</keyword>
<comment type="caution">
    <text evidence="9">The sequence shown here is derived from an EMBL/GenBank/DDBJ whole genome shotgun (WGS) entry which is preliminary data.</text>
</comment>
<protein>
    <recommendedName>
        <fullName evidence="3">phospholipase C</fullName>
        <ecNumber evidence="3">3.1.4.3</ecNumber>
    </recommendedName>
</protein>
<evidence type="ECO:0000256" key="4">
    <source>
        <dbReference type="ARBA" id="ARBA00022512"/>
    </source>
</evidence>
<comment type="subcellular location">
    <subcellularLocation>
        <location evidence="1">Secreted</location>
        <location evidence="1">Cell wall</location>
    </subcellularLocation>
</comment>
<dbReference type="RefSeq" id="WP_345626921.1">
    <property type="nucleotide sequence ID" value="NZ_BAABJQ010000003.1"/>
</dbReference>
<dbReference type="Gene3D" id="3.40.720.10">
    <property type="entry name" value="Alkaline Phosphatase, subunit A"/>
    <property type="match status" value="2"/>
</dbReference>
<dbReference type="Proteomes" id="UP001501570">
    <property type="component" value="Unassembled WGS sequence"/>
</dbReference>
<dbReference type="EMBL" id="BAABJQ010000003">
    <property type="protein sequence ID" value="GAA5180349.1"/>
    <property type="molecule type" value="Genomic_DNA"/>
</dbReference>
<dbReference type="InterPro" id="IPR007312">
    <property type="entry name" value="Phosphoesterase"/>
</dbReference>
<keyword evidence="4" id="KW-0134">Cell wall</keyword>
<evidence type="ECO:0000256" key="3">
    <source>
        <dbReference type="ARBA" id="ARBA00012018"/>
    </source>
</evidence>
<sequence>MTEERNESFASKPWHAKISRRGFIGTGLALAGAAGFNGYLPDSLLQAASASAATKKGSFDLSQVKHVVFLMQENRSFDHYFGAYPGVAGFSDRHAIRLPNGNSVFQQPDPANPDGYLEPFHLDTVNTGATTVHSLDHGWEAQHASWNFGAMDGWLAAHMAQDGPINGQYTMGYYTRDDLPFHWALADTFTLGDHYHCSVLGPTTSNRIFWQNGTIDPQGLGGGPILDTTTSPVQTYESGAATLFKAGISFKFYAVPENGNNTWGRFADVQNGPAALTLPATGIGTLFGDGTPGGIGDPANPTPATDPAHPFEEDCANGVLPDVSFLHPGLRQEHPSNTPPQAALGAQQIAEKLDALASNEELWNTTVFVLVYDENDGFFDHVPPPVPNKAEFPEEFVTKVSSQGTGTIGGGWPVGGGFRVPCTIISPWTIGGNIFSGISDHTSCLQFIEAVAAAGGLSGRGPITFPNISPWRRQTFGDLTGALIPGSPRPAPTSPEFDPANRAAFVSARTASAKLPLPPLPGQHQSMPKQPKK</sequence>
<name>A0ABP9RLJ3_9ACTN</name>
<dbReference type="PANTHER" id="PTHR31956">
    <property type="entry name" value="NON-SPECIFIC PHOSPHOLIPASE C4-RELATED"/>
    <property type="match status" value="1"/>
</dbReference>
<organism evidence="9 10">
    <name type="scientific">Rugosimonospora acidiphila</name>
    <dbReference type="NCBI Taxonomy" id="556531"/>
    <lineage>
        <taxon>Bacteria</taxon>
        <taxon>Bacillati</taxon>
        <taxon>Actinomycetota</taxon>
        <taxon>Actinomycetes</taxon>
        <taxon>Micromonosporales</taxon>
        <taxon>Micromonosporaceae</taxon>
        <taxon>Rugosimonospora</taxon>
    </lineage>
</organism>
<keyword evidence="10" id="KW-1185">Reference proteome</keyword>
<accession>A0ABP9RLJ3</accession>
<evidence type="ECO:0000256" key="2">
    <source>
        <dbReference type="ARBA" id="ARBA00009717"/>
    </source>
</evidence>
<feature type="region of interest" description="Disordered" evidence="8">
    <location>
        <begin position="514"/>
        <end position="533"/>
    </location>
</feature>
<keyword evidence="5" id="KW-0378">Hydrolase</keyword>
<dbReference type="PROSITE" id="PS51318">
    <property type="entry name" value="TAT"/>
    <property type="match status" value="1"/>
</dbReference>
<comment type="catalytic activity">
    <reaction evidence="7">
        <text>a 1,2-diacyl-sn-glycero-3-phosphocholine + H2O = phosphocholine + a 1,2-diacyl-sn-glycerol + H(+)</text>
        <dbReference type="Rhea" id="RHEA:10604"/>
        <dbReference type="ChEBI" id="CHEBI:15377"/>
        <dbReference type="ChEBI" id="CHEBI:15378"/>
        <dbReference type="ChEBI" id="CHEBI:17815"/>
        <dbReference type="ChEBI" id="CHEBI:57643"/>
        <dbReference type="ChEBI" id="CHEBI:295975"/>
        <dbReference type="EC" id="3.1.4.3"/>
    </reaction>
    <physiologicalReaction direction="left-to-right" evidence="7">
        <dbReference type="Rhea" id="RHEA:10605"/>
    </physiologicalReaction>
</comment>
<proteinExistence type="inferred from homology"/>
<evidence type="ECO:0000256" key="1">
    <source>
        <dbReference type="ARBA" id="ARBA00004191"/>
    </source>
</evidence>
<evidence type="ECO:0000313" key="9">
    <source>
        <dbReference type="EMBL" id="GAA5180349.1"/>
    </source>
</evidence>
<keyword evidence="4" id="KW-0964">Secreted</keyword>
<evidence type="ECO:0000256" key="7">
    <source>
        <dbReference type="ARBA" id="ARBA00048421"/>
    </source>
</evidence>
<dbReference type="InterPro" id="IPR006311">
    <property type="entry name" value="TAT_signal"/>
</dbReference>
<dbReference type="EC" id="3.1.4.3" evidence="3"/>
<evidence type="ECO:0000256" key="5">
    <source>
        <dbReference type="ARBA" id="ARBA00022801"/>
    </source>
</evidence>
<feature type="compositionally biased region" description="Polar residues" evidence="8">
    <location>
        <begin position="523"/>
        <end position="533"/>
    </location>
</feature>
<evidence type="ECO:0000313" key="10">
    <source>
        <dbReference type="Proteomes" id="UP001501570"/>
    </source>
</evidence>
<feature type="region of interest" description="Disordered" evidence="8">
    <location>
        <begin position="482"/>
        <end position="503"/>
    </location>
</feature>
<dbReference type="Pfam" id="PF04185">
    <property type="entry name" value="Phosphoesterase"/>
    <property type="match status" value="1"/>
</dbReference>